<keyword evidence="1" id="KW-1133">Transmembrane helix</keyword>
<dbReference type="InterPro" id="IPR029063">
    <property type="entry name" value="SAM-dependent_MTases_sf"/>
</dbReference>
<reference evidence="3 4" key="1">
    <citation type="journal article" date="2016" name="Nat. Commun.">
        <title>Thousands of microbial genomes shed light on interconnected biogeochemical processes in an aquifer system.</title>
        <authorList>
            <person name="Anantharaman K."/>
            <person name="Brown C.T."/>
            <person name="Hug L.A."/>
            <person name="Sharon I."/>
            <person name="Castelle C.J."/>
            <person name="Probst A.J."/>
            <person name="Thomas B.C."/>
            <person name="Singh A."/>
            <person name="Wilkins M.J."/>
            <person name="Karaoz U."/>
            <person name="Brodie E.L."/>
            <person name="Williams K.H."/>
            <person name="Hubbard S.S."/>
            <person name="Banfield J.F."/>
        </authorList>
    </citation>
    <scope>NUCLEOTIDE SEQUENCE [LARGE SCALE GENOMIC DNA]</scope>
</reference>
<dbReference type="CDD" id="cd02440">
    <property type="entry name" value="AdoMet_MTases"/>
    <property type="match status" value="1"/>
</dbReference>
<evidence type="ECO:0000313" key="3">
    <source>
        <dbReference type="EMBL" id="OGM98188.1"/>
    </source>
</evidence>
<dbReference type="SUPFAM" id="SSF53335">
    <property type="entry name" value="S-adenosyl-L-methionine-dependent methyltransferases"/>
    <property type="match status" value="1"/>
</dbReference>
<comment type="caution">
    <text evidence="3">The sequence shown here is derived from an EMBL/GenBank/DDBJ whole genome shotgun (WGS) entry which is preliminary data.</text>
</comment>
<dbReference type="EMBL" id="MGJA01000003">
    <property type="protein sequence ID" value="OGM98188.1"/>
    <property type="molecule type" value="Genomic_DNA"/>
</dbReference>
<dbReference type="GO" id="GO:0008757">
    <property type="term" value="F:S-adenosylmethionine-dependent methyltransferase activity"/>
    <property type="evidence" value="ECO:0007669"/>
    <property type="project" value="InterPro"/>
</dbReference>
<evidence type="ECO:0000259" key="2">
    <source>
        <dbReference type="Pfam" id="PF08241"/>
    </source>
</evidence>
<dbReference type="Pfam" id="PF08241">
    <property type="entry name" value="Methyltransf_11"/>
    <property type="match status" value="1"/>
</dbReference>
<organism evidence="3 4">
    <name type="scientific">Candidatus Yanofskybacteria bacterium RIFCSPHIGHO2_01_FULL_41_21</name>
    <dbReference type="NCBI Taxonomy" id="1802660"/>
    <lineage>
        <taxon>Bacteria</taxon>
        <taxon>Candidatus Yanofskyibacteriota</taxon>
    </lineage>
</organism>
<dbReference type="Gene3D" id="3.40.50.150">
    <property type="entry name" value="Vaccinia Virus protein VP39"/>
    <property type="match status" value="1"/>
</dbReference>
<dbReference type="InterPro" id="IPR013216">
    <property type="entry name" value="Methyltransf_11"/>
</dbReference>
<gene>
    <name evidence="3" type="ORF">A2735_00575</name>
</gene>
<name>A0A1F8EDN0_9BACT</name>
<evidence type="ECO:0000313" key="4">
    <source>
        <dbReference type="Proteomes" id="UP000178520"/>
    </source>
</evidence>
<dbReference type="Proteomes" id="UP000178520">
    <property type="component" value="Unassembled WGS sequence"/>
</dbReference>
<evidence type="ECO:0000256" key="1">
    <source>
        <dbReference type="SAM" id="Phobius"/>
    </source>
</evidence>
<accession>A0A1F8EDN0</accession>
<dbReference type="STRING" id="1802660.A2735_00575"/>
<keyword evidence="1" id="KW-0812">Transmembrane</keyword>
<feature type="domain" description="Methyltransferase type 11" evidence="2">
    <location>
        <begin position="107"/>
        <end position="155"/>
    </location>
</feature>
<protein>
    <recommendedName>
        <fullName evidence="2">Methyltransferase type 11 domain-containing protein</fullName>
    </recommendedName>
</protein>
<keyword evidence="1" id="KW-0472">Membrane</keyword>
<dbReference type="AlphaFoldDB" id="A0A1F8EDN0"/>
<sequence>MKITDPKFQASLKEPISAHGGQGAEDGTVSNRVKTLAKRWPGLYNFLKKTVGPSNSLGNHYNLKNRIQKLFGDKIDDKLILNLGSGTYRIHPEIINVDLFAFKEVDIVADICDTPFKDGSVDGIICEDVLEHVAQAPKLFKEMSRILKPGGMIIIKTPFVYPYHSSPNDFFRWTDEGLKYILKENNFSVKKSGITGGPMCTLQAILMHVFAMIFSFGSRSLYFILVQFFMVIFSPLKLLDPLFLLSPFATDISSHIFVIAEKNM</sequence>
<feature type="transmembrane region" description="Helical" evidence="1">
    <location>
        <begin position="220"/>
        <end position="239"/>
    </location>
</feature>
<proteinExistence type="predicted"/>